<dbReference type="AlphaFoldDB" id="A0A5J4V6I6"/>
<organism evidence="1 2">
    <name type="scientific">Streblomastix strix</name>
    <dbReference type="NCBI Taxonomy" id="222440"/>
    <lineage>
        <taxon>Eukaryota</taxon>
        <taxon>Metamonada</taxon>
        <taxon>Preaxostyla</taxon>
        <taxon>Oxymonadida</taxon>
        <taxon>Streblomastigidae</taxon>
        <taxon>Streblomastix</taxon>
    </lineage>
</organism>
<dbReference type="Proteomes" id="UP000324800">
    <property type="component" value="Unassembled WGS sequence"/>
</dbReference>
<reference evidence="1 2" key="1">
    <citation type="submission" date="2019-03" db="EMBL/GenBank/DDBJ databases">
        <title>Single cell metagenomics reveals metabolic interactions within the superorganism composed of flagellate Streblomastix strix and complex community of Bacteroidetes bacteria on its surface.</title>
        <authorList>
            <person name="Treitli S.C."/>
            <person name="Kolisko M."/>
            <person name="Husnik F."/>
            <person name="Keeling P."/>
            <person name="Hampl V."/>
        </authorList>
    </citation>
    <scope>NUCLEOTIDE SEQUENCE [LARGE SCALE GENOMIC DNA]</scope>
    <source>
        <strain evidence="1">ST1C</strain>
    </source>
</reference>
<evidence type="ECO:0000313" key="2">
    <source>
        <dbReference type="Proteomes" id="UP000324800"/>
    </source>
</evidence>
<sequence length="116" mass="13014">MNRSRETKPLSKDRLILVAVVRHPANVLSLGASEHGITSALDKNSPAFPCTCSYPRRYSLNFRCPCFQRMSYPSKVTLDRYMSVIYERSRSSGIQISGESGKDYGEKGSIRCCQLS</sequence>
<dbReference type="EMBL" id="SNRW01009419">
    <property type="protein sequence ID" value="KAA6378032.1"/>
    <property type="molecule type" value="Genomic_DNA"/>
</dbReference>
<proteinExistence type="predicted"/>
<gene>
    <name evidence="1" type="ORF">EZS28_026441</name>
</gene>
<comment type="caution">
    <text evidence="1">The sequence shown here is derived from an EMBL/GenBank/DDBJ whole genome shotgun (WGS) entry which is preliminary data.</text>
</comment>
<protein>
    <submittedName>
        <fullName evidence="1">Uncharacterized protein</fullName>
    </submittedName>
</protein>
<accession>A0A5J4V6I6</accession>
<evidence type="ECO:0000313" key="1">
    <source>
        <dbReference type="EMBL" id="KAA6378032.1"/>
    </source>
</evidence>
<name>A0A5J4V6I6_9EUKA</name>